<dbReference type="PANTHER" id="PTHR43736">
    <property type="entry name" value="ADP-RIBOSE PYROPHOSPHATASE"/>
    <property type="match status" value="1"/>
</dbReference>
<dbReference type="Pfam" id="PF00293">
    <property type="entry name" value="NUDIX"/>
    <property type="match status" value="1"/>
</dbReference>
<evidence type="ECO:0000313" key="4">
    <source>
        <dbReference type="EMBL" id="SMF98315.1"/>
    </source>
</evidence>
<gene>
    <name evidence="4" type="ORF">BSIN_1607</name>
</gene>
<comment type="cofactor">
    <cofactor evidence="2">
        <name>Mg(2+)</name>
        <dbReference type="ChEBI" id="CHEBI:18420"/>
    </cofactor>
    <text evidence="2">Binds 1 Mg(2+) ion per subunit.</text>
</comment>
<feature type="binding site" evidence="1">
    <location>
        <position position="72"/>
    </location>
    <ligand>
        <name>substrate</name>
    </ligand>
</feature>
<feature type="domain" description="Nudix hydrolase" evidence="3">
    <location>
        <begin position="39"/>
        <end position="184"/>
    </location>
</feature>
<dbReference type="AlphaFoldDB" id="A0A238GZ91"/>
<organism evidence="4 5">
    <name type="scientific">Burkholderia singularis</name>
    <dbReference type="NCBI Taxonomy" id="1503053"/>
    <lineage>
        <taxon>Bacteria</taxon>
        <taxon>Pseudomonadati</taxon>
        <taxon>Pseudomonadota</taxon>
        <taxon>Betaproteobacteria</taxon>
        <taxon>Burkholderiales</taxon>
        <taxon>Burkholderiaceae</taxon>
        <taxon>Burkholderia</taxon>
        <taxon>pseudomallei group</taxon>
    </lineage>
</organism>
<dbReference type="GO" id="GO:0008828">
    <property type="term" value="F:dATP diphosphatase activity"/>
    <property type="evidence" value="ECO:0007669"/>
    <property type="project" value="InterPro"/>
</dbReference>
<evidence type="ECO:0000259" key="3">
    <source>
        <dbReference type="PROSITE" id="PS51462"/>
    </source>
</evidence>
<dbReference type="InterPro" id="IPR015797">
    <property type="entry name" value="NUDIX_hydrolase-like_dom_sf"/>
</dbReference>
<dbReference type="GO" id="GO:0046656">
    <property type="term" value="P:folic acid biosynthetic process"/>
    <property type="evidence" value="ECO:0007669"/>
    <property type="project" value="InterPro"/>
</dbReference>
<feature type="binding site" evidence="1">
    <location>
        <position position="173"/>
    </location>
    <ligand>
        <name>substrate</name>
    </ligand>
</feature>
<dbReference type="PANTHER" id="PTHR43736:SF1">
    <property type="entry name" value="DIHYDRONEOPTERIN TRIPHOSPHATE DIPHOSPHATASE"/>
    <property type="match status" value="1"/>
</dbReference>
<feature type="binding site" evidence="2">
    <location>
        <position position="155"/>
    </location>
    <ligand>
        <name>Mg(2+)</name>
        <dbReference type="ChEBI" id="CHEBI:18420"/>
    </ligand>
</feature>
<feature type="binding site" evidence="1">
    <location>
        <position position="40"/>
    </location>
    <ligand>
        <name>substrate</name>
    </ligand>
</feature>
<dbReference type="InterPro" id="IPR003564">
    <property type="entry name" value="DHNTPase"/>
</dbReference>
<proteinExistence type="predicted"/>
<sequence length="192" mass="21650">MCFFVVILRYSRRHGFLTALRHPPHRAGGRRNILMTKPPKIPESVLVVIHTRALDVLIIKRADQPDFWQSVTGSKDALDEPLALTAAREVAEETGIVVGSAGVPADALVDWRHQIEYTIYPHYLHRYAPGVTRNTEHWFGLEVPARIGVTLSPREHTDYLWLPYREAAARCYSPSNAEAILQLPQRIGARAA</sequence>
<dbReference type="SUPFAM" id="SSF55811">
    <property type="entry name" value="Nudix"/>
    <property type="match status" value="1"/>
</dbReference>
<dbReference type="NCBIfam" id="NF006961">
    <property type="entry name" value="PRK09438.1"/>
    <property type="match status" value="1"/>
</dbReference>
<keyword evidence="2" id="KW-0460">Magnesium</keyword>
<name>A0A238GZ91_9BURK</name>
<evidence type="ECO:0000313" key="5">
    <source>
        <dbReference type="Proteomes" id="UP000198460"/>
    </source>
</evidence>
<dbReference type="PRINTS" id="PR01404">
    <property type="entry name" value="NPPPHYDRLASE"/>
</dbReference>
<dbReference type="Gene3D" id="3.90.79.10">
    <property type="entry name" value="Nucleoside Triphosphate Pyrophosphohydrolase"/>
    <property type="match status" value="1"/>
</dbReference>
<dbReference type="InterPro" id="IPR000086">
    <property type="entry name" value="NUDIX_hydrolase_dom"/>
</dbReference>
<evidence type="ECO:0000256" key="2">
    <source>
        <dbReference type="PIRSR" id="PIRSR603564-2"/>
    </source>
</evidence>
<keyword evidence="2" id="KW-0479">Metal-binding</keyword>
<dbReference type="GO" id="GO:0019177">
    <property type="term" value="F:dihydroneopterin triphosphate pyrophosphohydrolase activity"/>
    <property type="evidence" value="ECO:0007669"/>
    <property type="project" value="InterPro"/>
</dbReference>
<accession>A0A238GZ91</accession>
<dbReference type="PROSITE" id="PS51462">
    <property type="entry name" value="NUDIX"/>
    <property type="match status" value="1"/>
</dbReference>
<dbReference type="Proteomes" id="UP000198460">
    <property type="component" value="Unassembled WGS sequence"/>
</dbReference>
<feature type="binding site" evidence="2">
    <location>
        <position position="93"/>
    </location>
    <ligand>
        <name>Mg(2+)</name>
        <dbReference type="ChEBI" id="CHEBI:18420"/>
    </ligand>
</feature>
<dbReference type="EMBL" id="FXAN01000014">
    <property type="protein sequence ID" value="SMF98315.1"/>
    <property type="molecule type" value="Genomic_DNA"/>
</dbReference>
<feature type="binding site" evidence="2">
    <location>
        <position position="89"/>
    </location>
    <ligand>
        <name>Mg(2+)</name>
        <dbReference type="ChEBI" id="CHEBI:18420"/>
    </ligand>
</feature>
<evidence type="ECO:0000256" key="1">
    <source>
        <dbReference type="PIRSR" id="PIRSR603564-1"/>
    </source>
</evidence>
<reference evidence="4 5" key="1">
    <citation type="submission" date="2017-04" db="EMBL/GenBank/DDBJ databases">
        <authorList>
            <person name="Afonso C.L."/>
            <person name="Miller P.J."/>
            <person name="Scott M.A."/>
            <person name="Spackman E."/>
            <person name="Goraichik I."/>
            <person name="Dimitrov K.M."/>
            <person name="Suarez D.L."/>
            <person name="Swayne D.E."/>
        </authorList>
    </citation>
    <scope>NUCLEOTIDE SEQUENCE [LARGE SCALE GENOMIC DNA]</scope>
    <source>
        <strain evidence="4">LMG 28154</strain>
    </source>
</reference>
<feature type="binding site" evidence="1">
    <location>
        <position position="61"/>
    </location>
    <ligand>
        <name>substrate</name>
    </ligand>
</feature>
<protein>
    <submittedName>
        <fullName evidence="4">Dihydroneopterin triphosphate pyrophosphohydolase type 2</fullName>
    </submittedName>
</protein>
<dbReference type="CDD" id="cd04664">
    <property type="entry name" value="NUDIX_DHNTPase_like"/>
    <property type="match status" value="1"/>
</dbReference>
<dbReference type="GO" id="GO:0046872">
    <property type="term" value="F:metal ion binding"/>
    <property type="evidence" value="ECO:0007669"/>
    <property type="project" value="UniProtKB-KW"/>
</dbReference>